<accession>A0A9P7KDI4</accession>
<dbReference type="Proteomes" id="UP000775547">
    <property type="component" value="Unassembled WGS sequence"/>
</dbReference>
<evidence type="ECO:0000313" key="2">
    <source>
        <dbReference type="EMBL" id="KAG5644880.1"/>
    </source>
</evidence>
<sequence length="245" mass="27288">MPSWVLTWPKPPFTDNTAEPLEGRHAMNIPLPVIQRASSDKHSRVRNSIEALTSTWARAMGGDRVPAPSLDPPAQSQSSSDMELGEIAAQVEAVVVDHVVLDKPWSEDAAGRQSGDGDDATISEYSMRSTDDIPGLLVQPSVACGGKRHCLSIWRLVSVYTMAFFSSRFSDPKIESDYQNEVWQEAKPLSFWASMFFIANWALGTAFIQDPVVLTDRIFYYCVSHLNCADRQDPIYDLYLSSLQL</sequence>
<gene>
    <name evidence="2" type="ORF">DXG03_007521</name>
</gene>
<feature type="region of interest" description="Disordered" evidence="1">
    <location>
        <begin position="62"/>
        <end position="82"/>
    </location>
</feature>
<evidence type="ECO:0000256" key="1">
    <source>
        <dbReference type="SAM" id="MobiDB-lite"/>
    </source>
</evidence>
<dbReference type="AlphaFoldDB" id="A0A9P7KDI4"/>
<evidence type="ECO:0000313" key="3">
    <source>
        <dbReference type="Proteomes" id="UP000775547"/>
    </source>
</evidence>
<proteinExistence type="predicted"/>
<comment type="caution">
    <text evidence="2">The sequence shown here is derived from an EMBL/GenBank/DDBJ whole genome shotgun (WGS) entry which is preliminary data.</text>
</comment>
<dbReference type="OrthoDB" id="2923306at2759"/>
<reference evidence="2" key="1">
    <citation type="submission" date="2020-07" db="EMBL/GenBank/DDBJ databases">
        <authorList>
            <person name="Nieuwenhuis M."/>
            <person name="Van De Peppel L.J.J."/>
        </authorList>
    </citation>
    <scope>NUCLEOTIDE SEQUENCE</scope>
    <source>
        <strain evidence="2">AP01</strain>
        <tissue evidence="2">Mycelium</tissue>
    </source>
</reference>
<organism evidence="2 3">
    <name type="scientific">Asterophora parasitica</name>
    <dbReference type="NCBI Taxonomy" id="117018"/>
    <lineage>
        <taxon>Eukaryota</taxon>
        <taxon>Fungi</taxon>
        <taxon>Dikarya</taxon>
        <taxon>Basidiomycota</taxon>
        <taxon>Agaricomycotina</taxon>
        <taxon>Agaricomycetes</taxon>
        <taxon>Agaricomycetidae</taxon>
        <taxon>Agaricales</taxon>
        <taxon>Tricholomatineae</taxon>
        <taxon>Lyophyllaceae</taxon>
        <taxon>Asterophora</taxon>
    </lineage>
</organism>
<protein>
    <submittedName>
        <fullName evidence="2">Uncharacterized protein</fullName>
    </submittedName>
</protein>
<dbReference type="EMBL" id="JABCKV010000056">
    <property type="protein sequence ID" value="KAG5644880.1"/>
    <property type="molecule type" value="Genomic_DNA"/>
</dbReference>
<name>A0A9P7KDI4_9AGAR</name>
<keyword evidence="3" id="KW-1185">Reference proteome</keyword>
<reference evidence="2" key="2">
    <citation type="submission" date="2021-10" db="EMBL/GenBank/DDBJ databases">
        <title>Phylogenomics reveals ancestral predisposition of the termite-cultivated fungus Termitomyces towards a domesticated lifestyle.</title>
        <authorList>
            <person name="Auxier B."/>
            <person name="Grum-Grzhimaylo A."/>
            <person name="Cardenas M.E."/>
            <person name="Lodge J.D."/>
            <person name="Laessoe T."/>
            <person name="Pedersen O."/>
            <person name="Smith M.E."/>
            <person name="Kuyper T.W."/>
            <person name="Franco-Molano E.A."/>
            <person name="Baroni T.J."/>
            <person name="Aanen D.K."/>
        </authorList>
    </citation>
    <scope>NUCLEOTIDE SEQUENCE</scope>
    <source>
        <strain evidence="2">AP01</strain>
        <tissue evidence="2">Mycelium</tissue>
    </source>
</reference>